<dbReference type="InterPro" id="IPR029016">
    <property type="entry name" value="GAF-like_dom_sf"/>
</dbReference>
<dbReference type="InterPro" id="IPR013655">
    <property type="entry name" value="PAS_fold_3"/>
</dbReference>
<dbReference type="InterPro" id="IPR001789">
    <property type="entry name" value="Sig_transdc_resp-reg_receiver"/>
</dbReference>
<dbReference type="SMART" id="SM00387">
    <property type="entry name" value="HATPase_c"/>
    <property type="match status" value="1"/>
</dbReference>
<dbReference type="PANTHER" id="PTHR43065">
    <property type="entry name" value="SENSOR HISTIDINE KINASE"/>
    <property type="match status" value="1"/>
</dbReference>
<evidence type="ECO:0000256" key="4">
    <source>
        <dbReference type="ARBA" id="ARBA00022679"/>
    </source>
</evidence>
<accession>A0A7W7AKA1</accession>
<feature type="domain" description="Histidine kinase" evidence="8">
    <location>
        <begin position="468"/>
        <end position="692"/>
    </location>
</feature>
<dbReference type="PROSITE" id="PS50110">
    <property type="entry name" value="RESPONSE_REGULATORY"/>
    <property type="match status" value="1"/>
</dbReference>
<dbReference type="Gene3D" id="3.30.450.20">
    <property type="entry name" value="PAS domain"/>
    <property type="match status" value="2"/>
</dbReference>
<dbReference type="SUPFAM" id="SSF55785">
    <property type="entry name" value="PYP-like sensor domain (PAS domain)"/>
    <property type="match status" value="2"/>
</dbReference>
<dbReference type="EC" id="2.7.13.3" evidence="2"/>
<dbReference type="Gene3D" id="2.10.70.100">
    <property type="match status" value="1"/>
</dbReference>
<comment type="caution">
    <text evidence="10">The sequence shown here is derived from an EMBL/GenBank/DDBJ whole genome shotgun (WGS) entry which is preliminary data.</text>
</comment>
<evidence type="ECO:0000256" key="1">
    <source>
        <dbReference type="ARBA" id="ARBA00000085"/>
    </source>
</evidence>
<evidence type="ECO:0000313" key="10">
    <source>
        <dbReference type="EMBL" id="MBB4618593.1"/>
    </source>
</evidence>
<dbReference type="InterPro" id="IPR011006">
    <property type="entry name" value="CheY-like_superfamily"/>
</dbReference>
<dbReference type="InterPro" id="IPR000014">
    <property type="entry name" value="PAS"/>
</dbReference>
<evidence type="ECO:0000313" key="11">
    <source>
        <dbReference type="Proteomes" id="UP000574769"/>
    </source>
</evidence>
<dbReference type="InterPro" id="IPR003594">
    <property type="entry name" value="HATPase_dom"/>
</dbReference>
<dbReference type="InterPro" id="IPR003018">
    <property type="entry name" value="GAF"/>
</dbReference>
<dbReference type="InterPro" id="IPR036890">
    <property type="entry name" value="HATPase_C_sf"/>
</dbReference>
<evidence type="ECO:0000256" key="6">
    <source>
        <dbReference type="PROSITE-ProRule" id="PRU00169"/>
    </source>
</evidence>
<name>A0A7W7AKA1_9SPHN</name>
<dbReference type="Pfam" id="PF00072">
    <property type="entry name" value="Response_reg"/>
    <property type="match status" value="1"/>
</dbReference>
<dbReference type="PRINTS" id="PR00344">
    <property type="entry name" value="BCTRLSENSOR"/>
</dbReference>
<keyword evidence="5 10" id="KW-0418">Kinase</keyword>
<dbReference type="SMART" id="SM00388">
    <property type="entry name" value="HisKA"/>
    <property type="match status" value="1"/>
</dbReference>
<dbReference type="Gene3D" id="3.40.50.2300">
    <property type="match status" value="1"/>
</dbReference>
<dbReference type="SMART" id="SM00448">
    <property type="entry name" value="REC"/>
    <property type="match status" value="1"/>
</dbReference>
<dbReference type="InterPro" id="IPR013656">
    <property type="entry name" value="PAS_4"/>
</dbReference>
<dbReference type="Gene3D" id="1.10.287.130">
    <property type="match status" value="1"/>
</dbReference>
<feature type="domain" description="Response regulatory" evidence="9">
    <location>
        <begin position="715"/>
        <end position="831"/>
    </location>
</feature>
<dbReference type="Pfam" id="PF01590">
    <property type="entry name" value="GAF"/>
    <property type="match status" value="1"/>
</dbReference>
<organism evidence="10 11">
    <name type="scientific">Sphingomonas abaci</name>
    <dbReference type="NCBI Taxonomy" id="237611"/>
    <lineage>
        <taxon>Bacteria</taxon>
        <taxon>Pseudomonadati</taxon>
        <taxon>Pseudomonadota</taxon>
        <taxon>Alphaproteobacteria</taxon>
        <taxon>Sphingomonadales</taxon>
        <taxon>Sphingomonadaceae</taxon>
        <taxon>Sphingomonas</taxon>
    </lineage>
</organism>
<sequence length="834" mass="91587">MNLDPVHRVLPAERYHALFDTIDAGFCIIEVLFDDGRPCDYRFLEVNAAYERQTGLRDVLGRTARELVPGLEQVWFDTYGRVATTREPTRFDNASEAMGRWFEVHAFPVGEPERHLVGILFTDVTERRLSERALRESEERLEQALSAGGGIGTWDWDVPNDRVYADERFATLYGVDPDLARAGAPVGEFFHGIHPHDRARVEAEIAAVLASGGTFVSQYRLMQPDGSIRWAAAQGQCRLGIDGRPLRFPGVTFDITRSKHDAIRQAALLSLGDHIRDLSDPARIAACGAEILARTLDVSRAGYGIIDTLAETILIEQDWNADGVGSIAGMLRFRDFGSYIDDLKRGETAIVHDARTDPRTRDTAQALAAIQATSFVNMPIVEQGRFVALFFANHAEPRHWSEDDLALMRDTAERVRVATERARAEAERARLTETLEEQVAVRTRELMQAEEALRQSQKMEAVGQLTGGLAHDFNNLLTGIIGSLEMLSIRIAQGRMADVDRYSLAAQGAAKRAAALTHRLLAFSRRQTLDPKPTDINRLVSGMEDLVRRTVGPEIEVEAVTAAGLWPTLVDPNQLENALLNLCINARDAMPDGGRLTIETGNRWLDMRTAKERDMEPGQYVSLCVTDTGTGMTPEVIAKAFDPFFTTKPLGVGTGLGLSMIYGFARQSGGQVRIYSEIGEGSMVCVYLPRHLGAAETVADMPDLTDAPRAAAGETVLVVDDEPTVRMLVIEVLEELGYAAIEAADGASGLKILRSDQRIDLLVSDVGLPGGMNGRQMADAGREGRPDLKVLFITGYAENAVIGNGQLDAGMHVMTKPFAMEALAARIRELIERP</sequence>
<dbReference type="GO" id="GO:0000155">
    <property type="term" value="F:phosphorelay sensor kinase activity"/>
    <property type="evidence" value="ECO:0007669"/>
    <property type="project" value="InterPro"/>
</dbReference>
<dbReference type="CDD" id="cd16919">
    <property type="entry name" value="HATPase_CckA-like"/>
    <property type="match status" value="1"/>
</dbReference>
<dbReference type="Pfam" id="PF08447">
    <property type="entry name" value="PAS_3"/>
    <property type="match status" value="1"/>
</dbReference>
<dbReference type="InterPro" id="IPR003661">
    <property type="entry name" value="HisK_dim/P_dom"/>
</dbReference>
<dbReference type="InterPro" id="IPR004358">
    <property type="entry name" value="Sig_transdc_His_kin-like_C"/>
</dbReference>
<evidence type="ECO:0000256" key="5">
    <source>
        <dbReference type="ARBA" id="ARBA00022777"/>
    </source>
</evidence>
<dbReference type="SMART" id="SM00065">
    <property type="entry name" value="GAF"/>
    <property type="match status" value="1"/>
</dbReference>
<keyword evidence="4" id="KW-0808">Transferase</keyword>
<dbReference type="Proteomes" id="UP000574769">
    <property type="component" value="Unassembled WGS sequence"/>
</dbReference>
<comment type="catalytic activity">
    <reaction evidence="1">
        <text>ATP + protein L-histidine = ADP + protein N-phospho-L-histidine.</text>
        <dbReference type="EC" id="2.7.13.3"/>
    </reaction>
</comment>
<dbReference type="EMBL" id="JACHNY010000005">
    <property type="protein sequence ID" value="MBB4618593.1"/>
    <property type="molecule type" value="Genomic_DNA"/>
</dbReference>
<evidence type="ECO:0000256" key="2">
    <source>
        <dbReference type="ARBA" id="ARBA00012438"/>
    </source>
</evidence>
<dbReference type="Pfam" id="PF02518">
    <property type="entry name" value="HATPase_c"/>
    <property type="match status" value="1"/>
</dbReference>
<dbReference type="CDD" id="cd00082">
    <property type="entry name" value="HisKA"/>
    <property type="match status" value="1"/>
</dbReference>
<keyword evidence="11" id="KW-1185">Reference proteome</keyword>
<dbReference type="Gene3D" id="3.30.450.40">
    <property type="match status" value="1"/>
</dbReference>
<evidence type="ECO:0000259" key="9">
    <source>
        <dbReference type="PROSITE" id="PS50110"/>
    </source>
</evidence>
<dbReference type="AlphaFoldDB" id="A0A7W7AKA1"/>
<protein>
    <recommendedName>
        <fullName evidence="2">histidine kinase</fullName>
        <ecNumber evidence="2">2.7.13.3</ecNumber>
    </recommendedName>
</protein>
<evidence type="ECO:0000256" key="3">
    <source>
        <dbReference type="ARBA" id="ARBA00022553"/>
    </source>
</evidence>
<dbReference type="CDD" id="cd18161">
    <property type="entry name" value="REC_hyHK_blue-like"/>
    <property type="match status" value="1"/>
</dbReference>
<dbReference type="Gene3D" id="3.30.565.10">
    <property type="entry name" value="Histidine kinase-like ATPase, C-terminal domain"/>
    <property type="match status" value="1"/>
</dbReference>
<dbReference type="Pfam" id="PF08448">
    <property type="entry name" value="PAS_4"/>
    <property type="match status" value="1"/>
</dbReference>
<dbReference type="InterPro" id="IPR035965">
    <property type="entry name" value="PAS-like_dom_sf"/>
</dbReference>
<keyword evidence="3 6" id="KW-0597">Phosphoprotein</keyword>
<dbReference type="PROSITE" id="PS50109">
    <property type="entry name" value="HIS_KIN"/>
    <property type="match status" value="1"/>
</dbReference>
<proteinExistence type="predicted"/>
<gene>
    <name evidence="10" type="ORF">GGQ96_002736</name>
</gene>
<reference evidence="10 11" key="1">
    <citation type="submission" date="2020-08" db="EMBL/GenBank/DDBJ databases">
        <title>Genomic Encyclopedia of Type Strains, Phase IV (KMG-IV): sequencing the most valuable type-strain genomes for metagenomic binning, comparative biology and taxonomic classification.</title>
        <authorList>
            <person name="Goeker M."/>
        </authorList>
    </citation>
    <scope>NUCLEOTIDE SEQUENCE [LARGE SCALE GENOMIC DNA]</scope>
    <source>
        <strain evidence="10 11">DSM 15867</strain>
    </source>
</reference>
<dbReference type="InterPro" id="IPR036097">
    <property type="entry name" value="HisK_dim/P_sf"/>
</dbReference>
<evidence type="ECO:0000259" key="8">
    <source>
        <dbReference type="PROSITE" id="PS50109"/>
    </source>
</evidence>
<dbReference type="Pfam" id="PF00512">
    <property type="entry name" value="HisKA"/>
    <property type="match status" value="1"/>
</dbReference>
<dbReference type="SUPFAM" id="SSF55874">
    <property type="entry name" value="ATPase domain of HSP90 chaperone/DNA topoisomerase II/histidine kinase"/>
    <property type="match status" value="1"/>
</dbReference>
<keyword evidence="7" id="KW-0175">Coiled coil</keyword>
<dbReference type="RefSeq" id="WP_184115570.1">
    <property type="nucleotide sequence ID" value="NZ_JACHNY010000005.1"/>
</dbReference>
<dbReference type="InterPro" id="IPR005467">
    <property type="entry name" value="His_kinase_dom"/>
</dbReference>
<evidence type="ECO:0000256" key="7">
    <source>
        <dbReference type="SAM" id="Coils"/>
    </source>
</evidence>
<dbReference type="PANTHER" id="PTHR43065:SF42">
    <property type="entry name" value="TWO-COMPONENT SENSOR PPRA"/>
    <property type="match status" value="1"/>
</dbReference>
<dbReference type="SUPFAM" id="SSF47384">
    <property type="entry name" value="Homodimeric domain of signal transducing histidine kinase"/>
    <property type="match status" value="1"/>
</dbReference>
<feature type="modified residue" description="4-aspartylphosphate" evidence="6">
    <location>
        <position position="765"/>
    </location>
</feature>
<dbReference type="SUPFAM" id="SSF55781">
    <property type="entry name" value="GAF domain-like"/>
    <property type="match status" value="1"/>
</dbReference>
<dbReference type="SUPFAM" id="SSF52172">
    <property type="entry name" value="CheY-like"/>
    <property type="match status" value="1"/>
</dbReference>
<dbReference type="CDD" id="cd00130">
    <property type="entry name" value="PAS"/>
    <property type="match status" value="1"/>
</dbReference>
<feature type="coiled-coil region" evidence="7">
    <location>
        <begin position="421"/>
        <end position="452"/>
    </location>
</feature>